<evidence type="ECO:0000313" key="1">
    <source>
        <dbReference type="EMBL" id="BDO11712.1"/>
    </source>
</evidence>
<proteinExistence type="predicted"/>
<sequence>MTDPQQEKTENGKTLCTYENSQYVFTYVTKGQCPYAKTFNTSSSE</sequence>
<organism evidence="1 2">
    <name type="scientific">Klebsiella quasipneumoniae subsp. quasipneumoniae</name>
    <dbReference type="NCBI Taxonomy" id="1667327"/>
    <lineage>
        <taxon>Bacteria</taxon>
        <taxon>Pseudomonadati</taxon>
        <taxon>Pseudomonadota</taxon>
        <taxon>Gammaproteobacteria</taxon>
        <taxon>Enterobacterales</taxon>
        <taxon>Enterobacteriaceae</taxon>
        <taxon>Klebsiella/Raoultella group</taxon>
        <taxon>Klebsiella</taxon>
        <taxon>Klebsiella pneumoniae complex</taxon>
    </lineage>
</organism>
<gene>
    <name evidence="1" type="ORF">KAM644c_07780</name>
</gene>
<accession>A0AAN1Y1K2</accession>
<protein>
    <submittedName>
        <fullName evidence="1">Uncharacterized protein</fullName>
    </submittedName>
</protein>
<reference evidence="1" key="1">
    <citation type="submission" date="2022-07" db="EMBL/GenBank/DDBJ databases">
        <title>Complete genome sequence of carbapenem-resistant Klebsiella spp. in Japan.</title>
        <authorList>
            <person name="Maehana S."/>
            <person name="Suzuki M."/>
            <person name="Kitasato H."/>
        </authorList>
    </citation>
    <scope>NUCLEOTIDE SEQUENCE</scope>
    <source>
        <strain evidence="1">KAM644</strain>
    </source>
</reference>
<dbReference type="EMBL" id="AP026407">
    <property type="protein sequence ID" value="BDO11712.1"/>
    <property type="molecule type" value="Genomic_DNA"/>
</dbReference>
<name>A0AAN1Y1K2_9ENTR</name>
<dbReference type="Proteomes" id="UP001058353">
    <property type="component" value="Chromosome"/>
</dbReference>
<evidence type="ECO:0000313" key="2">
    <source>
        <dbReference type="Proteomes" id="UP001058353"/>
    </source>
</evidence>
<dbReference type="AlphaFoldDB" id="A0AAN1Y1K2"/>